<evidence type="ECO:0000256" key="1">
    <source>
        <dbReference type="ARBA" id="ARBA00004123"/>
    </source>
</evidence>
<proteinExistence type="predicted"/>
<keyword evidence="7" id="KW-1185">Reference proteome</keyword>
<accession>A0A6A1UMY6</accession>
<reference evidence="6 7" key="1">
    <citation type="journal article" date="2019" name="Plant Biotechnol. J.">
        <title>The red bayberry genome and genetic basis of sex determination.</title>
        <authorList>
            <person name="Jia H.M."/>
            <person name="Jia H.J."/>
            <person name="Cai Q.L."/>
            <person name="Wang Y."/>
            <person name="Zhao H.B."/>
            <person name="Yang W.F."/>
            <person name="Wang G.Y."/>
            <person name="Li Y.H."/>
            <person name="Zhan D.L."/>
            <person name="Shen Y.T."/>
            <person name="Niu Q.F."/>
            <person name="Chang L."/>
            <person name="Qiu J."/>
            <person name="Zhao L."/>
            <person name="Xie H.B."/>
            <person name="Fu W.Y."/>
            <person name="Jin J."/>
            <person name="Li X.W."/>
            <person name="Jiao Y."/>
            <person name="Zhou C.C."/>
            <person name="Tu T."/>
            <person name="Chai C.Y."/>
            <person name="Gao J.L."/>
            <person name="Fan L.J."/>
            <person name="van de Weg E."/>
            <person name="Wang J.Y."/>
            <person name="Gao Z.S."/>
        </authorList>
    </citation>
    <scope>NUCLEOTIDE SEQUENCE [LARGE SCALE GENOMIC DNA]</scope>
    <source>
        <tissue evidence="6">Leaves</tissue>
    </source>
</reference>
<dbReference type="InterPro" id="IPR036638">
    <property type="entry name" value="HLH_DNA-bd_sf"/>
</dbReference>
<dbReference type="PANTHER" id="PTHR31945">
    <property type="entry name" value="TRANSCRIPTION FACTOR SCREAM2-RELATED"/>
    <property type="match status" value="1"/>
</dbReference>
<dbReference type="OrthoDB" id="690068at2759"/>
<sequence length="210" mass="23358">MEQVGFALGELCITGEGSSRGRMGRKRHSDDIEDTSQFKSKNLKAERKRREKLSNRLLTLRALVPLITNMNKATIVEDAITYILGLQKTVEVLQDQLCEFEASSQEDAKPRNEVEVDAAGGTNGSGIQAEVQVTVIDEDRLWIKIIFEKKRGGFTRLMEAMRAFGLEFIDANVTTSLGTMLVSSSVKGIYGEKLAVQYTRELLLDIINGI</sequence>
<dbReference type="GO" id="GO:0003700">
    <property type="term" value="F:DNA-binding transcription factor activity"/>
    <property type="evidence" value="ECO:0007669"/>
    <property type="project" value="TreeGrafter"/>
</dbReference>
<evidence type="ECO:0000256" key="4">
    <source>
        <dbReference type="ARBA" id="ARBA00023242"/>
    </source>
</evidence>
<dbReference type="PANTHER" id="PTHR31945:SF20">
    <property type="entry name" value="TRANSCRIPTION FACTOR DYT1"/>
    <property type="match status" value="1"/>
</dbReference>
<dbReference type="SMART" id="SM00353">
    <property type="entry name" value="HLH"/>
    <property type="match status" value="1"/>
</dbReference>
<name>A0A6A1UMY6_9ROSI</name>
<dbReference type="GO" id="GO:0043565">
    <property type="term" value="F:sequence-specific DNA binding"/>
    <property type="evidence" value="ECO:0007669"/>
    <property type="project" value="TreeGrafter"/>
</dbReference>
<gene>
    <name evidence="6" type="ORF">CJ030_MR0G004578</name>
</gene>
<protein>
    <submittedName>
        <fullName evidence="6">Transcription factor DYSFUNCTIONAL TAPETUM 1</fullName>
    </submittedName>
</protein>
<evidence type="ECO:0000256" key="2">
    <source>
        <dbReference type="ARBA" id="ARBA00023015"/>
    </source>
</evidence>
<comment type="caution">
    <text evidence="6">The sequence shown here is derived from an EMBL/GenBank/DDBJ whole genome shotgun (WGS) entry which is preliminary data.</text>
</comment>
<evidence type="ECO:0000313" key="6">
    <source>
        <dbReference type="EMBL" id="KAB1201258.1"/>
    </source>
</evidence>
<dbReference type="Proteomes" id="UP000516437">
    <property type="component" value="Unassembled WGS sequence"/>
</dbReference>
<keyword evidence="2" id="KW-0805">Transcription regulation</keyword>
<dbReference type="EMBL" id="RXIC02000086">
    <property type="protein sequence ID" value="KAB1201258.1"/>
    <property type="molecule type" value="Genomic_DNA"/>
</dbReference>
<dbReference type="PROSITE" id="PS50888">
    <property type="entry name" value="BHLH"/>
    <property type="match status" value="1"/>
</dbReference>
<keyword evidence="3" id="KW-0804">Transcription</keyword>
<keyword evidence="4" id="KW-0539">Nucleus</keyword>
<dbReference type="Pfam" id="PF00010">
    <property type="entry name" value="HLH"/>
    <property type="match status" value="1"/>
</dbReference>
<evidence type="ECO:0000259" key="5">
    <source>
        <dbReference type="PROSITE" id="PS50888"/>
    </source>
</evidence>
<dbReference type="GO" id="GO:0005634">
    <property type="term" value="C:nucleus"/>
    <property type="evidence" value="ECO:0007669"/>
    <property type="project" value="UniProtKB-SubCell"/>
</dbReference>
<dbReference type="Gene3D" id="4.10.280.10">
    <property type="entry name" value="Helix-loop-helix DNA-binding domain"/>
    <property type="match status" value="1"/>
</dbReference>
<dbReference type="SUPFAM" id="SSF47459">
    <property type="entry name" value="HLH, helix-loop-helix DNA-binding domain"/>
    <property type="match status" value="1"/>
</dbReference>
<dbReference type="InterPro" id="IPR054502">
    <property type="entry name" value="bHLH-TF_ACT-like_plant"/>
</dbReference>
<feature type="domain" description="BHLH" evidence="5">
    <location>
        <begin position="37"/>
        <end position="86"/>
    </location>
</feature>
<evidence type="ECO:0000313" key="7">
    <source>
        <dbReference type="Proteomes" id="UP000516437"/>
    </source>
</evidence>
<dbReference type="GO" id="GO:0046983">
    <property type="term" value="F:protein dimerization activity"/>
    <property type="evidence" value="ECO:0007669"/>
    <property type="project" value="InterPro"/>
</dbReference>
<organism evidence="6 7">
    <name type="scientific">Morella rubra</name>
    <name type="common">Chinese bayberry</name>
    <dbReference type="NCBI Taxonomy" id="262757"/>
    <lineage>
        <taxon>Eukaryota</taxon>
        <taxon>Viridiplantae</taxon>
        <taxon>Streptophyta</taxon>
        <taxon>Embryophyta</taxon>
        <taxon>Tracheophyta</taxon>
        <taxon>Spermatophyta</taxon>
        <taxon>Magnoliopsida</taxon>
        <taxon>eudicotyledons</taxon>
        <taxon>Gunneridae</taxon>
        <taxon>Pentapetalae</taxon>
        <taxon>rosids</taxon>
        <taxon>fabids</taxon>
        <taxon>Fagales</taxon>
        <taxon>Myricaceae</taxon>
        <taxon>Morella</taxon>
    </lineage>
</organism>
<dbReference type="Pfam" id="PF22754">
    <property type="entry name" value="bHLH-TF_ACT-like_plant"/>
    <property type="match status" value="1"/>
</dbReference>
<dbReference type="InterPro" id="IPR051358">
    <property type="entry name" value="TF_AMS/ICE1/BHLH6-like"/>
</dbReference>
<dbReference type="InterPro" id="IPR011598">
    <property type="entry name" value="bHLH_dom"/>
</dbReference>
<evidence type="ECO:0000256" key="3">
    <source>
        <dbReference type="ARBA" id="ARBA00023163"/>
    </source>
</evidence>
<comment type="subcellular location">
    <subcellularLocation>
        <location evidence="1">Nucleus</location>
    </subcellularLocation>
</comment>
<dbReference type="AlphaFoldDB" id="A0A6A1UMY6"/>